<dbReference type="EMBL" id="JTDF01002059">
    <property type="protein sequence ID" value="KAF8569230.1"/>
    <property type="molecule type" value="Genomic_DNA"/>
</dbReference>
<dbReference type="OrthoDB" id="6282130at2759"/>
<evidence type="ECO:0000256" key="1">
    <source>
        <dbReference type="SAM" id="MobiDB-lite"/>
    </source>
</evidence>
<accession>A0A8T0DNM3</accession>
<organism evidence="3 4">
    <name type="scientific">Paragonimus westermani</name>
    <dbReference type="NCBI Taxonomy" id="34504"/>
    <lineage>
        <taxon>Eukaryota</taxon>
        <taxon>Metazoa</taxon>
        <taxon>Spiralia</taxon>
        <taxon>Lophotrochozoa</taxon>
        <taxon>Platyhelminthes</taxon>
        <taxon>Trematoda</taxon>
        <taxon>Digenea</taxon>
        <taxon>Plagiorchiida</taxon>
        <taxon>Troglotremata</taxon>
        <taxon>Troglotrematidae</taxon>
        <taxon>Paragonimus</taxon>
    </lineage>
</organism>
<evidence type="ECO:0000259" key="2">
    <source>
        <dbReference type="PROSITE" id="PS00028"/>
    </source>
</evidence>
<feature type="compositionally biased region" description="Basic and acidic residues" evidence="1">
    <location>
        <begin position="129"/>
        <end position="149"/>
    </location>
</feature>
<reference evidence="3 4" key="1">
    <citation type="submission" date="2019-07" db="EMBL/GenBank/DDBJ databases">
        <title>Annotation for the trematode Paragonimus westermani.</title>
        <authorList>
            <person name="Choi Y.-J."/>
        </authorList>
    </citation>
    <scope>NUCLEOTIDE SEQUENCE [LARGE SCALE GENOMIC DNA]</scope>
    <source>
        <strain evidence="3">180907_Pwestermani</strain>
    </source>
</reference>
<sequence length="280" mass="31056">MSADAIQNELCGILERLNALPPSERDDLLGFLKCFLSPLDGVGTSLPNSNSEYAVTHPDDSAVFVSSTNNVDPVSVDSNTVTSQDLNEPFILGDALNLGFFVQTQEKSTNTSSENSHLVISESQDEQPENIKSREKQEEPVSHSEIDHDSCCAPKRPTKTFPTSVLRCPVCWRGFSQWQPMESHLYKAHTTPVDPVCWRCQGVFDSHAVLLAHECFDWGRLHLPCQAILNGSSTTAKRQRALLANGSTFGYPADGIFLRRRCGLCFKSNVVFNNFQSFQL</sequence>
<feature type="region of interest" description="Disordered" evidence="1">
    <location>
        <begin position="109"/>
        <end position="149"/>
    </location>
</feature>
<proteinExistence type="predicted"/>
<name>A0A8T0DNM3_9TREM</name>
<comment type="caution">
    <text evidence="3">The sequence shown here is derived from an EMBL/GenBank/DDBJ whole genome shotgun (WGS) entry which is preliminary data.</text>
</comment>
<protein>
    <submittedName>
        <fullName evidence="3">Zinc finger C2H2 type</fullName>
    </submittedName>
</protein>
<evidence type="ECO:0000313" key="3">
    <source>
        <dbReference type="EMBL" id="KAF8569230.1"/>
    </source>
</evidence>
<dbReference type="Proteomes" id="UP000699462">
    <property type="component" value="Unassembled WGS sequence"/>
</dbReference>
<evidence type="ECO:0000313" key="4">
    <source>
        <dbReference type="Proteomes" id="UP000699462"/>
    </source>
</evidence>
<gene>
    <name evidence="3" type="ORF">P879_06980</name>
</gene>
<feature type="domain" description="C2H2-type" evidence="2">
    <location>
        <begin position="168"/>
        <end position="189"/>
    </location>
</feature>
<keyword evidence="4" id="KW-1185">Reference proteome</keyword>
<dbReference type="PROSITE" id="PS00028">
    <property type="entry name" value="ZINC_FINGER_C2H2_1"/>
    <property type="match status" value="1"/>
</dbReference>
<dbReference type="InterPro" id="IPR013087">
    <property type="entry name" value="Znf_C2H2_type"/>
</dbReference>
<feature type="compositionally biased region" description="Polar residues" evidence="1">
    <location>
        <begin position="109"/>
        <end position="122"/>
    </location>
</feature>
<dbReference type="AlphaFoldDB" id="A0A8T0DNM3"/>